<dbReference type="Gene3D" id="1.10.357.10">
    <property type="entry name" value="Tetracycline Repressor, domain 2"/>
    <property type="match status" value="1"/>
</dbReference>
<evidence type="ECO:0000313" key="6">
    <source>
        <dbReference type="EMBL" id="WKN36293.1"/>
    </source>
</evidence>
<dbReference type="InterPro" id="IPR001647">
    <property type="entry name" value="HTH_TetR"/>
</dbReference>
<evidence type="ECO:0000256" key="2">
    <source>
        <dbReference type="ARBA" id="ARBA00023125"/>
    </source>
</evidence>
<reference evidence="6" key="1">
    <citation type="journal article" date="2023" name="Comput. Struct. Biotechnol. J.">
        <title>Discovery of a novel marine Bacteroidetes with a rich repertoire of carbohydrate-active enzymes.</title>
        <authorList>
            <person name="Chen B."/>
            <person name="Liu G."/>
            <person name="Chen Q."/>
            <person name="Wang H."/>
            <person name="Liu L."/>
            <person name="Tang K."/>
        </authorList>
    </citation>
    <scope>NUCLEOTIDE SEQUENCE</scope>
    <source>
        <strain evidence="6">TK19036</strain>
    </source>
</reference>
<proteinExistence type="predicted"/>
<dbReference type="AlphaFoldDB" id="A0AA49JD30"/>
<evidence type="ECO:0000256" key="4">
    <source>
        <dbReference type="PROSITE-ProRule" id="PRU00335"/>
    </source>
</evidence>
<evidence type="ECO:0000259" key="5">
    <source>
        <dbReference type="PROSITE" id="PS50977"/>
    </source>
</evidence>
<sequence length="209" mass="24667">MENKDQIAKAAEHLFMNYGFRSVTMDDIAKRLGISKKTIYQHFRDKDEVVRLATFRILEREKTLLDHIQNQAKDAIHELHLLSNYLRQHIVNINPSALFDLQKYHPDAWEIYLNFKDKVFLQSVEATLNRGMKEGCFRPNIDPKILSVLRIELIHLSFDDRVFPKDEYDWREVHSQLFDHFTYGILTPKGVQAFEKYSENSQNNAANNL</sequence>
<keyword evidence="1" id="KW-0805">Transcription regulation</keyword>
<dbReference type="SUPFAM" id="SSF48498">
    <property type="entry name" value="Tetracyclin repressor-like, C-terminal domain"/>
    <property type="match status" value="1"/>
</dbReference>
<dbReference type="Gene3D" id="1.10.10.60">
    <property type="entry name" value="Homeodomain-like"/>
    <property type="match status" value="1"/>
</dbReference>
<reference evidence="6" key="2">
    <citation type="journal article" date="2024" name="Antonie Van Leeuwenhoek">
        <title>Roseihalotalea indica gen. nov., sp. nov., a halophilic Bacteroidetes from mesopelagic Southwest Indian Ocean with higher carbohydrate metabolic potential.</title>
        <authorList>
            <person name="Chen B."/>
            <person name="Zhang M."/>
            <person name="Lin D."/>
            <person name="Ye J."/>
            <person name="Tang K."/>
        </authorList>
    </citation>
    <scope>NUCLEOTIDE SEQUENCE</scope>
    <source>
        <strain evidence="6">TK19036</strain>
    </source>
</reference>
<dbReference type="PANTHER" id="PTHR30055:SF234">
    <property type="entry name" value="HTH-TYPE TRANSCRIPTIONAL REGULATOR BETI"/>
    <property type="match status" value="1"/>
</dbReference>
<dbReference type="EMBL" id="CP120682">
    <property type="protein sequence ID" value="WKN36293.1"/>
    <property type="molecule type" value="Genomic_DNA"/>
</dbReference>
<feature type="domain" description="HTH tetR-type" evidence="5">
    <location>
        <begin position="1"/>
        <end position="61"/>
    </location>
</feature>
<dbReference type="InterPro" id="IPR009057">
    <property type="entry name" value="Homeodomain-like_sf"/>
</dbReference>
<dbReference type="Pfam" id="PF00440">
    <property type="entry name" value="TetR_N"/>
    <property type="match status" value="1"/>
</dbReference>
<dbReference type="PROSITE" id="PS50977">
    <property type="entry name" value="HTH_TETR_2"/>
    <property type="match status" value="1"/>
</dbReference>
<dbReference type="GO" id="GO:0003700">
    <property type="term" value="F:DNA-binding transcription factor activity"/>
    <property type="evidence" value="ECO:0007669"/>
    <property type="project" value="TreeGrafter"/>
</dbReference>
<dbReference type="InterPro" id="IPR036271">
    <property type="entry name" value="Tet_transcr_reg_TetR-rel_C_sf"/>
</dbReference>
<dbReference type="PANTHER" id="PTHR30055">
    <property type="entry name" value="HTH-TYPE TRANSCRIPTIONAL REGULATOR RUTR"/>
    <property type="match status" value="1"/>
</dbReference>
<gene>
    <name evidence="6" type="ORF">K4G66_28425</name>
</gene>
<dbReference type="FunFam" id="1.10.10.60:FF:000141">
    <property type="entry name" value="TetR family transcriptional regulator"/>
    <property type="match status" value="1"/>
</dbReference>
<dbReference type="PRINTS" id="PR00455">
    <property type="entry name" value="HTHTETR"/>
</dbReference>
<evidence type="ECO:0000256" key="1">
    <source>
        <dbReference type="ARBA" id="ARBA00023015"/>
    </source>
</evidence>
<accession>A0AA49JD30</accession>
<protein>
    <submittedName>
        <fullName evidence="6">TetR/AcrR family transcriptional regulator</fullName>
    </submittedName>
</protein>
<keyword evidence="3" id="KW-0804">Transcription</keyword>
<dbReference type="GO" id="GO:0000976">
    <property type="term" value="F:transcription cis-regulatory region binding"/>
    <property type="evidence" value="ECO:0007669"/>
    <property type="project" value="TreeGrafter"/>
</dbReference>
<dbReference type="InterPro" id="IPR050109">
    <property type="entry name" value="HTH-type_TetR-like_transc_reg"/>
</dbReference>
<dbReference type="SUPFAM" id="SSF46689">
    <property type="entry name" value="Homeodomain-like"/>
    <property type="match status" value="1"/>
</dbReference>
<organism evidence="6">
    <name type="scientific">Roseihalotalea indica</name>
    <dbReference type="NCBI Taxonomy" id="2867963"/>
    <lineage>
        <taxon>Bacteria</taxon>
        <taxon>Pseudomonadati</taxon>
        <taxon>Bacteroidota</taxon>
        <taxon>Cytophagia</taxon>
        <taxon>Cytophagales</taxon>
        <taxon>Catalimonadaceae</taxon>
        <taxon>Roseihalotalea</taxon>
    </lineage>
</organism>
<feature type="DNA-binding region" description="H-T-H motif" evidence="4">
    <location>
        <begin position="24"/>
        <end position="43"/>
    </location>
</feature>
<keyword evidence="2 4" id="KW-0238">DNA-binding</keyword>
<name>A0AA49JD30_9BACT</name>
<evidence type="ECO:0000256" key="3">
    <source>
        <dbReference type="ARBA" id="ARBA00023163"/>
    </source>
</evidence>